<evidence type="ECO:0000313" key="12">
    <source>
        <dbReference type="Proteomes" id="UP000782554"/>
    </source>
</evidence>
<dbReference type="InterPro" id="IPR036565">
    <property type="entry name" value="Mur-like_cat_sf"/>
</dbReference>
<feature type="domain" description="Mur ligase C-terminal" evidence="9">
    <location>
        <begin position="297"/>
        <end position="407"/>
    </location>
</feature>
<evidence type="ECO:0000256" key="8">
    <source>
        <dbReference type="RuleBase" id="RU003664"/>
    </source>
</evidence>
<dbReference type="Gene3D" id="3.90.190.20">
    <property type="entry name" value="Mur ligase, C-terminal domain"/>
    <property type="match status" value="1"/>
</dbReference>
<proteinExistence type="inferred from homology"/>
<feature type="binding site" evidence="7">
    <location>
        <begin position="116"/>
        <end position="122"/>
    </location>
    <ligand>
        <name>ATP</name>
        <dbReference type="ChEBI" id="CHEBI:30616"/>
    </ligand>
</feature>
<dbReference type="EC" id="6.3.2.9" evidence="7 8"/>
<sequence>MITSPAWKDKKYAVLGLARSGRATVEALLASGADVLAWDDRAEAREPFLGRCAVADPLDADLTGYAGVIVSPGVPLNTHPIKPHADSFGVPVIGDIELFAQARADLPPHKVVGITGTNGKSTTTALVHHILKTARVPTTMGGNIGLPILEQEPLPEGGVYVLELSSYQIDLTYSLDCDVAVLLNITPDHLDRYDGDFAKYAASKSRLLAMQTRGHNSIARFTDARALGQFAEGTIASILEDVLKNRGVEPGEQANWPSLQGPHNLENAAAAIEVCDILGLSGKQIRDGLESYSGLPHRMERVAEISGVAYVNDSKGTNTAASAPALAAFDKIHWIVGGLAKEPGLGECEAEMGHVKAAYTIGKAGPDFAALIEPIVPVEGCETLDRAVAKAAENAAPGDTVLLSPACASFDQYRDFEARGEHFRALVEGLA</sequence>
<comment type="function">
    <text evidence="7 8">Cell wall formation. Catalyzes the addition of glutamate to the nucleotide precursor UDP-N-acetylmuramoyl-L-alanine (UMA).</text>
</comment>
<keyword evidence="7 8" id="KW-0132">Cell division</keyword>
<keyword evidence="7 8" id="KW-0133">Cell shape</keyword>
<dbReference type="InterPro" id="IPR005762">
    <property type="entry name" value="MurD"/>
</dbReference>
<comment type="catalytic activity">
    <reaction evidence="7 8">
        <text>UDP-N-acetyl-alpha-D-muramoyl-L-alanine + D-glutamate + ATP = UDP-N-acetyl-alpha-D-muramoyl-L-alanyl-D-glutamate + ADP + phosphate + H(+)</text>
        <dbReference type="Rhea" id="RHEA:16429"/>
        <dbReference type="ChEBI" id="CHEBI:15378"/>
        <dbReference type="ChEBI" id="CHEBI:29986"/>
        <dbReference type="ChEBI" id="CHEBI:30616"/>
        <dbReference type="ChEBI" id="CHEBI:43474"/>
        <dbReference type="ChEBI" id="CHEBI:83898"/>
        <dbReference type="ChEBI" id="CHEBI:83900"/>
        <dbReference type="ChEBI" id="CHEBI:456216"/>
        <dbReference type="EC" id="6.3.2.9"/>
    </reaction>
</comment>
<comment type="caution">
    <text evidence="11">The sequence shown here is derived from an EMBL/GenBank/DDBJ whole genome shotgun (WGS) entry which is preliminary data.</text>
</comment>
<comment type="pathway">
    <text evidence="2 7 8">Cell wall biogenesis; peptidoglycan biosynthesis.</text>
</comment>
<evidence type="ECO:0000259" key="10">
    <source>
        <dbReference type="Pfam" id="PF08245"/>
    </source>
</evidence>
<dbReference type="Gene3D" id="3.40.1190.10">
    <property type="entry name" value="Mur-like, catalytic domain"/>
    <property type="match status" value="1"/>
</dbReference>
<dbReference type="SUPFAM" id="SSF53244">
    <property type="entry name" value="MurD-like peptide ligases, peptide-binding domain"/>
    <property type="match status" value="1"/>
</dbReference>
<evidence type="ECO:0000256" key="4">
    <source>
        <dbReference type="ARBA" id="ARBA00022598"/>
    </source>
</evidence>
<evidence type="ECO:0000256" key="2">
    <source>
        <dbReference type="ARBA" id="ARBA00004752"/>
    </source>
</evidence>
<keyword evidence="7 8" id="KW-0131">Cell cycle</keyword>
<dbReference type="SUPFAM" id="SSF53623">
    <property type="entry name" value="MurD-like peptide ligases, catalytic domain"/>
    <property type="match status" value="1"/>
</dbReference>
<organism evidence="11 12">
    <name type="scientific">Qipengyuania mesophila</name>
    <dbReference type="NCBI Taxonomy" id="2867246"/>
    <lineage>
        <taxon>Bacteria</taxon>
        <taxon>Pseudomonadati</taxon>
        <taxon>Pseudomonadota</taxon>
        <taxon>Alphaproteobacteria</taxon>
        <taxon>Sphingomonadales</taxon>
        <taxon>Erythrobacteraceae</taxon>
        <taxon>Qipengyuania</taxon>
    </lineage>
</organism>
<name>A0ABS7JWM7_9SPHN</name>
<comment type="similarity">
    <text evidence="7">Belongs to the MurCDEF family.</text>
</comment>
<evidence type="ECO:0000256" key="3">
    <source>
        <dbReference type="ARBA" id="ARBA00022490"/>
    </source>
</evidence>
<dbReference type="InterPro" id="IPR036615">
    <property type="entry name" value="Mur_ligase_C_dom_sf"/>
</dbReference>
<evidence type="ECO:0000256" key="1">
    <source>
        <dbReference type="ARBA" id="ARBA00004496"/>
    </source>
</evidence>
<dbReference type="Proteomes" id="UP000782554">
    <property type="component" value="Unassembled WGS sequence"/>
</dbReference>
<gene>
    <name evidence="7 11" type="primary">murD</name>
    <name evidence="11" type="ORF">K3181_11215</name>
</gene>
<dbReference type="HAMAP" id="MF_00639">
    <property type="entry name" value="MurD"/>
    <property type="match status" value="1"/>
</dbReference>
<dbReference type="PANTHER" id="PTHR43692">
    <property type="entry name" value="UDP-N-ACETYLMURAMOYLALANINE--D-GLUTAMATE LIGASE"/>
    <property type="match status" value="1"/>
</dbReference>
<evidence type="ECO:0000256" key="6">
    <source>
        <dbReference type="ARBA" id="ARBA00022840"/>
    </source>
</evidence>
<keyword evidence="7 8" id="KW-0573">Peptidoglycan synthesis</keyword>
<comment type="subcellular location">
    <subcellularLocation>
        <location evidence="1 7 8">Cytoplasm</location>
    </subcellularLocation>
</comment>
<keyword evidence="4 7" id="KW-0436">Ligase</keyword>
<dbReference type="NCBIfam" id="TIGR01087">
    <property type="entry name" value="murD"/>
    <property type="match status" value="1"/>
</dbReference>
<dbReference type="SUPFAM" id="SSF51984">
    <property type="entry name" value="MurCD N-terminal domain"/>
    <property type="match status" value="1"/>
</dbReference>
<keyword evidence="3 7" id="KW-0963">Cytoplasm</keyword>
<accession>A0ABS7JWM7</accession>
<dbReference type="RefSeq" id="WP_221603190.1">
    <property type="nucleotide sequence ID" value="NZ_JAIGNU010000002.1"/>
</dbReference>
<evidence type="ECO:0000256" key="5">
    <source>
        <dbReference type="ARBA" id="ARBA00022741"/>
    </source>
</evidence>
<protein>
    <recommendedName>
        <fullName evidence="7 8">UDP-N-acetylmuramoylalanine--D-glutamate ligase</fullName>
        <ecNumber evidence="7 8">6.3.2.9</ecNumber>
    </recommendedName>
    <alternativeName>
        <fullName evidence="7">D-glutamic acid-adding enzyme</fullName>
    </alternativeName>
    <alternativeName>
        <fullName evidence="7">UDP-N-acetylmuramoyl-L-alanyl-D-glutamate synthetase</fullName>
    </alternativeName>
</protein>
<feature type="domain" description="Mur ligase central" evidence="10">
    <location>
        <begin position="114"/>
        <end position="224"/>
    </location>
</feature>
<dbReference type="PANTHER" id="PTHR43692:SF1">
    <property type="entry name" value="UDP-N-ACETYLMURAMOYLALANINE--D-GLUTAMATE LIGASE"/>
    <property type="match status" value="1"/>
</dbReference>
<dbReference type="InterPro" id="IPR013221">
    <property type="entry name" value="Mur_ligase_cen"/>
</dbReference>
<reference evidence="11 12" key="1">
    <citation type="submission" date="2021-08" db="EMBL/GenBank/DDBJ databases">
        <title>Comparative Genomics Analysis of the Genus Qipengyuania Reveals Extensive Genetic Diversity and Metabolic Versatility, Including the Description of Fifteen Novel Species.</title>
        <authorList>
            <person name="Liu Y."/>
        </authorList>
    </citation>
    <scope>NUCLEOTIDE SEQUENCE [LARGE SCALE GENOMIC DNA]</scope>
    <source>
        <strain evidence="11 12">YG27</strain>
    </source>
</reference>
<keyword evidence="6 7" id="KW-0067">ATP-binding</keyword>
<dbReference type="EMBL" id="JAIGNU010000002">
    <property type="protein sequence ID" value="MBX7502011.1"/>
    <property type="molecule type" value="Genomic_DNA"/>
</dbReference>
<keyword evidence="7 8" id="KW-0961">Cell wall biogenesis/degradation</keyword>
<dbReference type="GO" id="GO:0008764">
    <property type="term" value="F:UDP-N-acetylmuramoylalanine-D-glutamate ligase activity"/>
    <property type="evidence" value="ECO:0007669"/>
    <property type="project" value="UniProtKB-EC"/>
</dbReference>
<evidence type="ECO:0000259" key="9">
    <source>
        <dbReference type="Pfam" id="PF02875"/>
    </source>
</evidence>
<dbReference type="Pfam" id="PF02875">
    <property type="entry name" value="Mur_ligase_C"/>
    <property type="match status" value="1"/>
</dbReference>
<evidence type="ECO:0000313" key="11">
    <source>
        <dbReference type="EMBL" id="MBX7502011.1"/>
    </source>
</evidence>
<keyword evidence="5 7" id="KW-0547">Nucleotide-binding</keyword>
<dbReference type="Gene3D" id="3.40.50.720">
    <property type="entry name" value="NAD(P)-binding Rossmann-like Domain"/>
    <property type="match status" value="1"/>
</dbReference>
<dbReference type="InterPro" id="IPR004101">
    <property type="entry name" value="Mur_ligase_C"/>
</dbReference>
<keyword evidence="12" id="KW-1185">Reference proteome</keyword>
<dbReference type="Pfam" id="PF08245">
    <property type="entry name" value="Mur_ligase_M"/>
    <property type="match status" value="1"/>
</dbReference>
<evidence type="ECO:0000256" key="7">
    <source>
        <dbReference type="HAMAP-Rule" id="MF_00639"/>
    </source>
</evidence>